<evidence type="ECO:0000313" key="9">
    <source>
        <dbReference type="EMBL" id="WUR03110.1"/>
    </source>
</evidence>
<keyword evidence="5" id="KW-0143">Chaperone</keyword>
<dbReference type="InterPro" id="IPR006818">
    <property type="entry name" value="ASF1-like"/>
</dbReference>
<evidence type="ECO:0000256" key="2">
    <source>
        <dbReference type="ARBA" id="ARBA00006051"/>
    </source>
</evidence>
<dbReference type="EMBL" id="CP142728">
    <property type="protein sequence ID" value="WUR03110.1"/>
    <property type="molecule type" value="Genomic_DNA"/>
</dbReference>
<name>A0AAX4JAX8_9MICR</name>
<evidence type="ECO:0000313" key="10">
    <source>
        <dbReference type="Proteomes" id="UP001334084"/>
    </source>
</evidence>
<feature type="region of interest" description="Disordered" evidence="8">
    <location>
        <begin position="155"/>
        <end position="236"/>
    </location>
</feature>
<dbReference type="GO" id="GO:0042393">
    <property type="term" value="F:histone binding"/>
    <property type="evidence" value="ECO:0007669"/>
    <property type="project" value="TreeGrafter"/>
</dbReference>
<dbReference type="Gene3D" id="2.60.40.1490">
    <property type="entry name" value="Histone chaperone ASF1-like"/>
    <property type="match status" value="1"/>
</dbReference>
<keyword evidence="10" id="KW-1185">Reference proteome</keyword>
<gene>
    <name evidence="9" type="ORF">VNE69_03320</name>
</gene>
<dbReference type="RefSeq" id="XP_065329255.1">
    <property type="nucleotide sequence ID" value="XM_065473183.1"/>
</dbReference>
<dbReference type="Proteomes" id="UP001334084">
    <property type="component" value="Chromosome 3"/>
</dbReference>
<comment type="similarity">
    <text evidence="2">Belongs to the ASF1 family.</text>
</comment>
<evidence type="ECO:0000256" key="1">
    <source>
        <dbReference type="ARBA" id="ARBA00004123"/>
    </source>
</evidence>
<dbReference type="Pfam" id="PF04729">
    <property type="entry name" value="ASF1_hist_chap"/>
    <property type="match status" value="1"/>
</dbReference>
<dbReference type="GO" id="GO:0005634">
    <property type="term" value="C:nucleus"/>
    <property type="evidence" value="ECO:0007669"/>
    <property type="project" value="UniProtKB-SubCell"/>
</dbReference>
<reference evidence="9" key="1">
    <citation type="journal article" date="2024" name="BMC Genomics">
        <title>Functional annotation of a divergent genome using sequence and structure-based similarity.</title>
        <authorList>
            <person name="Svedberg D."/>
            <person name="Winiger R.R."/>
            <person name="Berg A."/>
            <person name="Sharma H."/>
            <person name="Tellgren-Roth C."/>
            <person name="Debrunner-Vossbrinck B.A."/>
            <person name="Vossbrinck C.R."/>
            <person name="Barandun J."/>
        </authorList>
    </citation>
    <scope>NUCLEOTIDE SEQUENCE</scope>
    <source>
        <strain evidence="9">Illinois isolate</strain>
    </source>
</reference>
<feature type="compositionally biased region" description="Basic and acidic residues" evidence="8">
    <location>
        <begin position="216"/>
        <end position="236"/>
    </location>
</feature>
<dbReference type="PANTHER" id="PTHR12040">
    <property type="entry name" value="ANTI-SILENCING PROTEIN 1"/>
    <property type="match status" value="1"/>
</dbReference>
<accession>A0AAX4JAX8</accession>
<keyword evidence="4" id="KW-0804">Transcription</keyword>
<sequence>MELLTLKKIELKETIRKATDPLEFDLEMHCKEELEEGVVFTIIYTADVKNEFRDQILSETEIFPVPKGNIKFSLDADAPEIKLIPHDKLFGLTSIIIVGKYKDEQFIRIGYIVDVYYPGIANEHLLYNDDSEEEIEEDEENEEEDDNENFDDIIATDEDSEESEEGEEETVEGEIEEEETVEGETEEETEETSETSEEAEEEVKDENAPNSFSEALVEKLAETEDNPEDKVQPEEFSKINAELEKPISEDENPEDVFEFRGYKINYNYIEMNVMVPPSVHNFLIKWREDSVSESEENIEECEIEEKNAKKIKRE</sequence>
<proteinExistence type="inferred from homology"/>
<evidence type="ECO:0000256" key="3">
    <source>
        <dbReference type="ARBA" id="ARBA00023015"/>
    </source>
</evidence>
<evidence type="ECO:0000256" key="7">
    <source>
        <dbReference type="ARBA" id="ARBA00032776"/>
    </source>
</evidence>
<keyword evidence="6" id="KW-0539">Nucleus</keyword>
<dbReference type="SUPFAM" id="SSF101546">
    <property type="entry name" value="ASF1-like"/>
    <property type="match status" value="1"/>
</dbReference>
<dbReference type="GO" id="GO:0006335">
    <property type="term" value="P:DNA replication-dependent chromatin assembly"/>
    <property type="evidence" value="ECO:0007669"/>
    <property type="project" value="TreeGrafter"/>
</dbReference>
<dbReference type="PANTHER" id="PTHR12040:SF0">
    <property type="entry name" value="HISTONE CHAPERONE ASF1"/>
    <property type="match status" value="1"/>
</dbReference>
<evidence type="ECO:0000256" key="8">
    <source>
        <dbReference type="SAM" id="MobiDB-lite"/>
    </source>
</evidence>
<feature type="region of interest" description="Disordered" evidence="8">
    <location>
        <begin position="131"/>
        <end position="150"/>
    </location>
</feature>
<comment type="subcellular location">
    <subcellularLocation>
        <location evidence="1">Nucleus</location>
    </subcellularLocation>
</comment>
<evidence type="ECO:0000256" key="6">
    <source>
        <dbReference type="ARBA" id="ARBA00023242"/>
    </source>
</evidence>
<dbReference type="AlphaFoldDB" id="A0AAX4JAX8"/>
<evidence type="ECO:0000256" key="5">
    <source>
        <dbReference type="ARBA" id="ARBA00023186"/>
    </source>
</evidence>
<organism evidence="9 10">
    <name type="scientific">Vairimorpha necatrix</name>
    <dbReference type="NCBI Taxonomy" id="6039"/>
    <lineage>
        <taxon>Eukaryota</taxon>
        <taxon>Fungi</taxon>
        <taxon>Fungi incertae sedis</taxon>
        <taxon>Microsporidia</taxon>
        <taxon>Nosematidae</taxon>
        <taxon>Vairimorpha</taxon>
    </lineage>
</organism>
<protein>
    <recommendedName>
        <fullName evidence="7">Anti-silencing function protein 1</fullName>
    </recommendedName>
</protein>
<dbReference type="GeneID" id="90540916"/>
<evidence type="ECO:0000256" key="4">
    <source>
        <dbReference type="ARBA" id="ARBA00023163"/>
    </source>
</evidence>
<dbReference type="KEGG" id="vnx:VNE69_03320"/>
<dbReference type="GO" id="GO:0000785">
    <property type="term" value="C:chromatin"/>
    <property type="evidence" value="ECO:0007669"/>
    <property type="project" value="TreeGrafter"/>
</dbReference>
<feature type="compositionally biased region" description="Acidic residues" evidence="8">
    <location>
        <begin position="155"/>
        <end position="204"/>
    </location>
</feature>
<dbReference type="InterPro" id="IPR036747">
    <property type="entry name" value="ASF1-like_sf"/>
</dbReference>
<keyword evidence="3" id="KW-0805">Transcription regulation</keyword>